<reference evidence="1 2" key="1">
    <citation type="journal article" date="2021" name="Elife">
        <title>Chloroplast acquisition without the gene transfer in kleptoplastic sea slugs, Plakobranchus ocellatus.</title>
        <authorList>
            <person name="Maeda T."/>
            <person name="Takahashi S."/>
            <person name="Yoshida T."/>
            <person name="Shimamura S."/>
            <person name="Takaki Y."/>
            <person name="Nagai Y."/>
            <person name="Toyoda A."/>
            <person name="Suzuki Y."/>
            <person name="Arimoto A."/>
            <person name="Ishii H."/>
            <person name="Satoh N."/>
            <person name="Nishiyama T."/>
            <person name="Hasebe M."/>
            <person name="Maruyama T."/>
            <person name="Minagawa J."/>
            <person name="Obokata J."/>
            <person name="Shigenobu S."/>
        </authorList>
    </citation>
    <scope>NUCLEOTIDE SEQUENCE [LARGE SCALE GENOMIC DNA]</scope>
</reference>
<comment type="caution">
    <text evidence="1">The sequence shown here is derived from an EMBL/GenBank/DDBJ whole genome shotgun (WGS) entry which is preliminary data.</text>
</comment>
<evidence type="ECO:0000313" key="2">
    <source>
        <dbReference type="Proteomes" id="UP000735302"/>
    </source>
</evidence>
<dbReference type="AlphaFoldDB" id="A0AAV4B4D6"/>
<dbReference type="Proteomes" id="UP000735302">
    <property type="component" value="Unassembled WGS sequence"/>
</dbReference>
<keyword evidence="2" id="KW-1185">Reference proteome</keyword>
<proteinExistence type="predicted"/>
<accession>A0AAV4B4D6</accession>
<gene>
    <name evidence="1" type="ORF">PoB_003974900</name>
</gene>
<protein>
    <submittedName>
        <fullName evidence="1">Uncharacterized protein</fullName>
    </submittedName>
</protein>
<organism evidence="1 2">
    <name type="scientific">Plakobranchus ocellatus</name>
    <dbReference type="NCBI Taxonomy" id="259542"/>
    <lineage>
        <taxon>Eukaryota</taxon>
        <taxon>Metazoa</taxon>
        <taxon>Spiralia</taxon>
        <taxon>Lophotrochozoa</taxon>
        <taxon>Mollusca</taxon>
        <taxon>Gastropoda</taxon>
        <taxon>Heterobranchia</taxon>
        <taxon>Euthyneura</taxon>
        <taxon>Panpulmonata</taxon>
        <taxon>Sacoglossa</taxon>
        <taxon>Placobranchoidea</taxon>
        <taxon>Plakobranchidae</taxon>
        <taxon>Plakobranchus</taxon>
    </lineage>
</organism>
<dbReference type="EMBL" id="BLXT01004481">
    <property type="protein sequence ID" value="GFO13244.1"/>
    <property type="molecule type" value="Genomic_DNA"/>
</dbReference>
<sequence length="94" mass="10316">MSGELGFALVTVPNLFMTNLLAERLPNSASRVFCGSHNRSSAGTVYPSRSPGLIRWYNAQPSRVLEFYVALKRSQLLLLPKLAIHKSSSLLATP</sequence>
<name>A0AAV4B4D6_9GAST</name>
<evidence type="ECO:0000313" key="1">
    <source>
        <dbReference type="EMBL" id="GFO13244.1"/>
    </source>
</evidence>